<evidence type="ECO:0000313" key="3">
    <source>
        <dbReference type="Proteomes" id="UP001417504"/>
    </source>
</evidence>
<dbReference type="AlphaFoldDB" id="A0AAP0PRX3"/>
<evidence type="ECO:0000256" key="1">
    <source>
        <dbReference type="SAM" id="MobiDB-lite"/>
    </source>
</evidence>
<reference evidence="2 3" key="1">
    <citation type="submission" date="2024-01" db="EMBL/GenBank/DDBJ databases">
        <title>Genome assemblies of Stephania.</title>
        <authorList>
            <person name="Yang L."/>
        </authorList>
    </citation>
    <scope>NUCLEOTIDE SEQUENCE [LARGE SCALE GENOMIC DNA]</scope>
    <source>
        <strain evidence="2">QJT</strain>
        <tissue evidence="2">Leaf</tissue>
    </source>
</reference>
<evidence type="ECO:0000313" key="2">
    <source>
        <dbReference type="EMBL" id="KAK9154373.1"/>
    </source>
</evidence>
<gene>
    <name evidence="2" type="ORF">Sjap_001853</name>
</gene>
<feature type="region of interest" description="Disordered" evidence="1">
    <location>
        <begin position="33"/>
        <end position="75"/>
    </location>
</feature>
<feature type="compositionally biased region" description="Gly residues" evidence="1">
    <location>
        <begin position="59"/>
        <end position="69"/>
    </location>
</feature>
<comment type="caution">
    <text evidence="2">The sequence shown here is derived from an EMBL/GenBank/DDBJ whole genome shotgun (WGS) entry which is preliminary data.</text>
</comment>
<keyword evidence="3" id="KW-1185">Reference proteome</keyword>
<name>A0AAP0PRX3_9MAGN</name>
<accession>A0AAP0PRX3</accession>
<sequence>MMFVIAKGVKDFFQCYATSIGFEVVVEGMVDSNGENGGDDGASNEEDEDGPTRLTGPARLGGIGSGVRAGPGRAAPDSRVVEFGAVTVFIVYAAIKELEDRFLAMIDVKEGKNGESSTAGQNTIKRYELTMTHSHHLPNNLHVKANVGGMRHVLLRISTFRLLNKSCQLGNLRLHFYSIRLDKINLGLHFYFMRLDKLFYAINMSVQQVVIESLSAIEFSLYPSDLVVHVLPQLN</sequence>
<proteinExistence type="predicted"/>
<protein>
    <submittedName>
        <fullName evidence="2">Uncharacterized protein</fullName>
    </submittedName>
</protein>
<organism evidence="2 3">
    <name type="scientific">Stephania japonica</name>
    <dbReference type="NCBI Taxonomy" id="461633"/>
    <lineage>
        <taxon>Eukaryota</taxon>
        <taxon>Viridiplantae</taxon>
        <taxon>Streptophyta</taxon>
        <taxon>Embryophyta</taxon>
        <taxon>Tracheophyta</taxon>
        <taxon>Spermatophyta</taxon>
        <taxon>Magnoliopsida</taxon>
        <taxon>Ranunculales</taxon>
        <taxon>Menispermaceae</taxon>
        <taxon>Menispermoideae</taxon>
        <taxon>Cissampelideae</taxon>
        <taxon>Stephania</taxon>
    </lineage>
</organism>
<dbReference type="EMBL" id="JBBNAE010000001">
    <property type="protein sequence ID" value="KAK9154373.1"/>
    <property type="molecule type" value="Genomic_DNA"/>
</dbReference>
<dbReference type="Proteomes" id="UP001417504">
    <property type="component" value="Unassembled WGS sequence"/>
</dbReference>